<sequence>MCHVTTNMTSMEMSADSNPYLDYFNEFVESAPKDFAHVFNEEMDEDTRQKYHNMLDVQIAMKYAWAIPDERALQIIKFYGPIVEMGAGTGYWAKLLELRGVDIICYDLHGSESIEVESPTEVNGSNETDKSPRQSDGEEGELLEQYYWTKVLSGTPEVLSKHTERTLLLCYPDDFEESEESMALTCLDHYNGDTIIHVGEWLGQTLCLPDAWGRTSSPEFQVKLSAIYHKVLQVPLPSWHSSMDTLTVWKRTRTCVLEDGKYAYIPVEERLDLIEACPSTRHLLCLANLVKESDVHTRKRSRSSESDAPS</sequence>
<organism evidence="2 3">
    <name type="scientific">Albugo candida</name>
    <dbReference type="NCBI Taxonomy" id="65357"/>
    <lineage>
        <taxon>Eukaryota</taxon>
        <taxon>Sar</taxon>
        <taxon>Stramenopiles</taxon>
        <taxon>Oomycota</taxon>
        <taxon>Peronosporomycetes</taxon>
        <taxon>Albuginales</taxon>
        <taxon>Albuginaceae</taxon>
        <taxon>Albugo</taxon>
    </lineage>
</organism>
<dbReference type="Proteomes" id="UP000053237">
    <property type="component" value="Unassembled WGS sequence"/>
</dbReference>
<name>A0A024G0U7_9STRA</name>
<evidence type="ECO:0000256" key="1">
    <source>
        <dbReference type="SAM" id="MobiDB-lite"/>
    </source>
</evidence>
<feature type="compositionally biased region" description="Basic and acidic residues" evidence="1">
    <location>
        <begin position="127"/>
        <end position="136"/>
    </location>
</feature>
<dbReference type="PANTHER" id="PTHR39290:SF6">
    <property type="entry name" value="S-ADENOSYL-L-METHIONINE-DEPENDENT METHYLTRANSFERASES SUPERFAMILY PROTEIN"/>
    <property type="match status" value="1"/>
</dbReference>
<keyword evidence="3" id="KW-1185">Reference proteome</keyword>
<dbReference type="InParanoid" id="A0A024G0U7"/>
<dbReference type="PANTHER" id="PTHR39290">
    <property type="entry name" value="C3H1-TYPE DOMAIN-CONTAINING PROTEIN-RELATED"/>
    <property type="match status" value="1"/>
</dbReference>
<dbReference type="EMBL" id="CAIX01000004">
    <property type="protein sequence ID" value="CCI39920.1"/>
    <property type="molecule type" value="Genomic_DNA"/>
</dbReference>
<reference evidence="2 3" key="1">
    <citation type="submission" date="2012-05" db="EMBL/GenBank/DDBJ databases">
        <title>Recombination and specialization in a pathogen metapopulation.</title>
        <authorList>
            <person name="Gardiner A."/>
            <person name="Kemen E."/>
            <person name="Schultz-Larsen T."/>
            <person name="MacLean D."/>
            <person name="Van Oosterhout C."/>
            <person name="Jones J.D.G."/>
        </authorList>
    </citation>
    <scope>NUCLEOTIDE SEQUENCE [LARGE SCALE GENOMIC DNA]</scope>
    <source>
        <strain evidence="2 3">Ac Nc2</strain>
    </source>
</reference>
<feature type="region of interest" description="Disordered" evidence="1">
    <location>
        <begin position="116"/>
        <end position="139"/>
    </location>
</feature>
<evidence type="ECO:0000313" key="3">
    <source>
        <dbReference type="Proteomes" id="UP000053237"/>
    </source>
</evidence>
<dbReference type="AlphaFoldDB" id="A0A024G0U7"/>
<accession>A0A024G0U7</accession>
<dbReference type="OrthoDB" id="5411518at2759"/>
<proteinExistence type="predicted"/>
<protein>
    <submittedName>
        <fullName evidence="2">Uncharacterized protein</fullName>
    </submittedName>
</protein>
<comment type="caution">
    <text evidence="2">The sequence shown here is derived from an EMBL/GenBank/DDBJ whole genome shotgun (WGS) entry which is preliminary data.</text>
</comment>
<evidence type="ECO:0000313" key="2">
    <source>
        <dbReference type="EMBL" id="CCI39920.1"/>
    </source>
</evidence>
<gene>
    <name evidence="2" type="ORF">BN9_007040</name>
</gene>